<evidence type="ECO:0000256" key="1">
    <source>
        <dbReference type="ARBA" id="ARBA00022448"/>
    </source>
</evidence>
<dbReference type="InterPro" id="IPR039782">
    <property type="entry name" value="VPS13B"/>
</dbReference>
<dbReference type="STRING" id="126957.T1IW73"/>
<dbReference type="EMBL" id="AFFK01019845">
    <property type="status" value="NOT_ANNOTATED_CDS"/>
    <property type="molecule type" value="Genomic_DNA"/>
</dbReference>
<feature type="region of interest" description="Disordered" evidence="2">
    <location>
        <begin position="1659"/>
        <end position="1707"/>
    </location>
</feature>
<dbReference type="PhylomeDB" id="T1IW73"/>
<sequence length="3822" mass="433538">MFKVESILTPLLLSYVDKYVKNVSPKDSQVSLWGGEAVFNKLDLRLDVLEQELNLPFTFVNGHVHELRINVPWTKLGSEPIIVTVNTFECILKLKDGSETNESETGSDESSQKRKPQRLEVEDASPSFVQSLVTRILSNMNIICNNVILKYVEGDIVMSINVKSAQLHTANSNWEKAYIDTTQTDMIIRKIISLIDVTICLDQRDASGKIETYQDPLLYRSMIEGRAYIAYDSLTSRSPSVSRFDFRSDEMELSITDQQLPMLLRLAQLCMALYFGDLVLMPPKLMTDLEKNAEKLLAEGVDEEQTWGNWAWSLVPALNTIWEDDSDNNSTDHMAPNPVFHFATHLHKASITVKITETDSKSQKVVFRPIASINVEGLFLDAAVRHPDWASIQMGASAGQIVAVGDCLCNGSFMQHENQPVLASAGELGNNQMKYLDQSLFNESSPENQMQRRDYNCDWEEHFQTLTEAKMLETSPCFSMDYFYHLTLPDGELGIESEENINYADLEDSNLKERLMARVLVGPCQFNVNGDFVHRLEKKNRNFEGNFSTLLCEPVVIFECNRIELQQIVPMYPKRVVQVAISLPTVPNHFLYHSQSHLTGKVFGAEVSLANMRNGHFDDKLVIVPPLSCVVYLKELQFPEMWKNPFQPKTEFLLETSRCSIQLTWPQVLFISSILNSWYEPCVEKTKFVHTNLPEMAVSLSNEHSTVEFSLNNFHFKYSVNDAVHSAIAYAGNCCVVLQYWVNGVCHLVTLFHGPENKENIYKVNFFNENSAGELSQTISDECIKAVIQFPINMETCSAPTVFVLSIKGLSVYLDPALFDWFDYIPNIVLERASVIRAESPKKDEPTEGSAPSSTIPTESQSLLKISDDKMTILKRVVEFSTEFFSVFKRLLIEVQCETITIFLPINSTSSGLNVSHITQTMQKMFFTGIVSDMLVVNTPKVTLHSGTQKQNLSSSIEDIPIYTLEGLNLSQDLFPWTLTLANFSVYTLNSKKDAVYCINPLSLSATIALNTELLFDKLSKINLCLHADNESLFIQLSDRQVAIIANIAQTFLDAVSKFFSRASAILNLLALPGTKSVTNLSSDVGEKSVASVIDVLSAEIQENKLEIKKILTDLPKLTLWVQWTLPKLTVNLTSPDGCCLNLEFHELGLSLDVQEVYSKIKFTLKAFNWNHLQQDEFLNQLTPGPFKGIFFTCADKLSKNLNIPNPNTDLLDLSSDDLFEVDSSSKSKSSYNFLTVNLTRALSKNVQRRWTQLLRDHVDELEMKVVDSQSDLNQYVSEIDVKIRSFDCVLWFPVLTTGFRIFEPFFHLKFNFLNDPIQFASKMASEAVNESQAYQLKWFNNNNLPLLYLNISAIRIFIPKKLSLECTEKDHDMLIFQTKKISIASQVENPLSRIVLRSDILALAQQARIIHIPGSDVEDRQYQLDIEGISLSSGSWIGLIKRSPVSQAPSVSTQLQTMGENPALEWNNKYMKPSDVESELVCLPLLCNFNIRMIVAPAIVYKQLKEDILVAGHSFEVNLTTDLDIYLSFKQLALIYQISQENILNIMDVFKEPLKQIQRQRLQSGASNLSSEPDSGIETRIDSGTESELSTLHHTIPLKSASILPIGPPAKVIIEQQMLTNKCLNQTSNWNPVALVPFEMLFTARGFTFNAYTDKLKRSTTRMKNPKTKMDEAKKKKMHSASSKSTTGGKDGYEGSEEEFSEEERNPTEDVIIPIVYVAFSQPHAFLQCRHTQSKLDVSCFDFVMKGSNDNLFIPVTETKILPSLENYNVYWIETKPGDVNTRTGIPPALITISIKNFLQGLANIKVSLDRPWKLNISLLKYEQIMDYVDAAMDVTIKSTPASSLKAFQLQINKTKIISSEKGIVERLRYFATFIRFIHFKTVQVVTILETIPHKENAHVVLAWDAICGNIELKEERNSLVDEMSLGLCLDNFSTKFSYNKKLRPLLEPCCANINCKIVWDLWNKAAIWPRLCINLEIEAVIVSVGRESWLCLEKLGSQIESFLKSHTIKSIKQISLKKHDKSKSELELNEQTWHDDLRVGRFQYIQDSDDVGLQPAPNEIVFCKEQAGQSASMTWCYPEPRVITRAEIYPVPFRTTSSAATQCDNKEEVNCVFQYWDVLTRSYITCRQFQLSESHHCNLNLPHILPVDSKQQLFISQQWRVILDCYDPDNESEEHIVRRSLVSPLALAACMRVDSYFNPSLIPNVQLRLAIDISHINLTNHLLNAKDAPLTLSPFTFDGLMPLDQDFFVFNLKNFIVTAHSWNKWHKLEAKTTISSDILEYRNLTLRPLTEPCLLQAQLTYMPNQKPSVVDVAIRGDTLAIYLGQSAMHTLYFAYRIFFQLSSESTEQLFLTHYVICNDTQETIRFGQVDTDENIVLHSRKMHAYSWRSHRSKQLLHVCVEGMKWKWCEIFGIDKLGVDTRVMEQKGQKVTLIIKVKKFNKFQKQIIICGQLIFANRMDQILDVKLFPVFSHSEDVGIGGEKLMALDKQSSAASCLYEAGTRKGFRIRLPGENWSEEIHFPQKSLVTDNILVKVPFKKDRCLNLLCHFFTEQIGSSYQILVLFAPLYIIQTHLPCQVNLLLTTPKINETQSFQIDGWGREFQLHCPGSANVTHQLALRLGPEADTSQPSLPISTNMISQVTKLPYPKKISVEEMTTSWISNYSLLWPYDDKDFEKKLNKLPPGLVESILKCQKNLTPMQNSQKHLPNIELEVSMVQRWPACNTLLIHVKPWGLIINRSTLDLVIAIDGVDWNIENDDVFACSIMKEHIKLGIIYDDEMHYSDPLQITSDDWSLRRYWPNVINSVPLEGCVRCDIKIKKGNESMLCCLTLTTKIRHGIRLFQIQPAYNIVNQTDELLKVAAFSTPATEQKFDFHPECVLNGQLKLKSELDRNFLQPLLFWETFDPQVIYYATTDECIKYLSFCHSNSDNWSLPCRMHTNSNGRHCFSVPIFAETAQSNTGMPLATKPFVLTAHKVDEINYFVIFLDKTPQLLIHNQCPTSLYYGQSISYSSNGFQVAEETELVNCLPMVSAMSACHYTFPQVCKRFPDIYDADTMPKLHFANGSETTTDEEYEGDCLIWSRGVDVCFEGDLFLNIPNYGDVKVHLERIAHTMYVYIDPVSRVEVSAKEIRGRIESVEHVKVVISPPRTVIKKKRIPEAQNEKKIENPVVEVPPKAKSTSQAQQRNVFMYQSIYFKQWCLILLDDSSTSDKVTEFLRITGDNVLAVFRPRIDMYPNTKRIRSRIKDEAFLYTGQIQVDNQMFNGGNFDYPVVLVAQNDWNATFETDVPLELILQTMKNNSFFRFEYIYENDPTSRADCFESILFAMKPVAICVEDAFFFKFNSVVWKFLMNPAVDKKYRYLAPRRGKLPLHAMVMSRVYKRPLQCGALIIEPVDMKISIHSSMKLDISLVEVPLVFNRFERRHMMTSSGWVVGSVDLLGNPGGFARALGSGFADFVRMPYNGFFSGPWAFFSGMAYGTSALFRQFSSGSLFSLTNWASSVSRNMERISLDEDYHMQNEEYRRHRPDNLTEGLSQGLSGFGISLLAAIAGIIDQPIQSVQKAVDQRTPSAAVTGLVSGVGKGLVGIVAKPIAGAAELIAQAGHGILHGTGWSKIMVHRFEPNCDFVHNSCNGKLKYKWKMLSSLPDTNVICCIEATQFNQTGHYVPCVLLLTTQVSNVIKPYSPENDGTPVKLLFVVNIEEDTQQQAFGLSELDCHGPSADPTLVYLIPVQKHASTQVSKSSEKSQDRIADFVNKSTQYATTSVLGTSIDSESQSDSTSHISPYALDNFASCLKFYVSPPLRNIFIALFKTSKRSYLGKGFMF</sequence>
<name>T1IW73_STRMM</name>
<protein>
    <recommendedName>
        <fullName evidence="3">Chorein N-terminal domain-containing protein</fullName>
    </recommendedName>
</protein>
<dbReference type="PANTHER" id="PTHR12517">
    <property type="entry name" value="VACUOLAR PROTEIN SORTING-ASSOCIATED PROTEIN 13B"/>
    <property type="match status" value="1"/>
</dbReference>
<keyword evidence="1" id="KW-0813">Transport</keyword>
<proteinExistence type="predicted"/>
<feature type="domain" description="Chorein N-terminal" evidence="3">
    <location>
        <begin position="4"/>
        <end position="216"/>
    </location>
</feature>
<evidence type="ECO:0000256" key="2">
    <source>
        <dbReference type="SAM" id="MobiDB-lite"/>
    </source>
</evidence>
<evidence type="ECO:0000259" key="3">
    <source>
        <dbReference type="Pfam" id="PF12624"/>
    </source>
</evidence>
<keyword evidence="5" id="KW-1185">Reference proteome</keyword>
<dbReference type="Proteomes" id="UP000014500">
    <property type="component" value="Unassembled WGS sequence"/>
</dbReference>
<reference evidence="5" key="1">
    <citation type="submission" date="2011-05" db="EMBL/GenBank/DDBJ databases">
        <authorList>
            <person name="Richards S.R."/>
            <person name="Qu J."/>
            <person name="Jiang H."/>
            <person name="Jhangiani S.N."/>
            <person name="Agravi P."/>
            <person name="Goodspeed R."/>
            <person name="Gross S."/>
            <person name="Mandapat C."/>
            <person name="Jackson L."/>
            <person name="Mathew T."/>
            <person name="Pu L."/>
            <person name="Thornton R."/>
            <person name="Saada N."/>
            <person name="Wilczek-Boney K.B."/>
            <person name="Lee S."/>
            <person name="Kovar C."/>
            <person name="Wu Y."/>
            <person name="Scherer S.E."/>
            <person name="Worley K.C."/>
            <person name="Muzny D.M."/>
            <person name="Gibbs R."/>
        </authorList>
    </citation>
    <scope>NUCLEOTIDE SEQUENCE</scope>
    <source>
        <strain evidence="5">Brora</strain>
    </source>
</reference>
<evidence type="ECO:0000313" key="5">
    <source>
        <dbReference type="Proteomes" id="UP000014500"/>
    </source>
</evidence>
<organism evidence="4 5">
    <name type="scientific">Strigamia maritima</name>
    <name type="common">European centipede</name>
    <name type="synonym">Geophilus maritimus</name>
    <dbReference type="NCBI Taxonomy" id="126957"/>
    <lineage>
        <taxon>Eukaryota</taxon>
        <taxon>Metazoa</taxon>
        <taxon>Ecdysozoa</taxon>
        <taxon>Arthropoda</taxon>
        <taxon>Myriapoda</taxon>
        <taxon>Chilopoda</taxon>
        <taxon>Pleurostigmophora</taxon>
        <taxon>Geophilomorpha</taxon>
        <taxon>Linotaeniidae</taxon>
        <taxon>Strigamia</taxon>
    </lineage>
</organism>
<feature type="region of interest" description="Disordered" evidence="2">
    <location>
        <begin position="98"/>
        <end position="122"/>
    </location>
</feature>
<dbReference type="InterPro" id="IPR026854">
    <property type="entry name" value="VPS13_N"/>
</dbReference>
<dbReference type="Pfam" id="PF12624">
    <property type="entry name" value="VPS13_N"/>
    <property type="match status" value="1"/>
</dbReference>
<reference evidence="4" key="2">
    <citation type="submission" date="2015-02" db="UniProtKB">
        <authorList>
            <consortium name="EnsemblMetazoa"/>
        </authorList>
    </citation>
    <scope>IDENTIFICATION</scope>
</reference>
<dbReference type="eggNOG" id="KOG1809">
    <property type="taxonomic scope" value="Eukaryota"/>
</dbReference>
<dbReference type="OMA" id="SFYMPRI"/>
<accession>T1IW73</accession>
<dbReference type="PANTHER" id="PTHR12517:SF0">
    <property type="entry name" value="INTERMEMBRANE LIPID TRANSFER PROTEIN VPS13B"/>
    <property type="match status" value="1"/>
</dbReference>
<dbReference type="EnsemblMetazoa" id="SMAR005436-RA">
    <property type="protein sequence ID" value="SMAR005436-PA"/>
    <property type="gene ID" value="SMAR005436"/>
</dbReference>
<dbReference type="HOGENOM" id="CLU_000174_1_0_1"/>
<feature type="compositionally biased region" description="Basic residues" evidence="2">
    <location>
        <begin position="1659"/>
        <end position="1668"/>
    </location>
</feature>
<evidence type="ECO:0000313" key="4">
    <source>
        <dbReference type="EnsemblMetazoa" id="SMAR005436-PA"/>
    </source>
</evidence>